<dbReference type="AlphaFoldDB" id="A0A5J4L1K0"/>
<accession>A0A5J4L1K0</accession>
<dbReference type="EMBL" id="BLAG01000004">
    <property type="protein sequence ID" value="GES28247.1"/>
    <property type="molecule type" value="Genomic_DNA"/>
</dbReference>
<evidence type="ECO:0000313" key="2">
    <source>
        <dbReference type="EMBL" id="GES28247.1"/>
    </source>
</evidence>
<sequence length="162" mass="16816">MTNWLLVPMGVVTVTCTVPVPSGVVAVIWVSERTVNDGVGVAPKRTAVAPVKPVPVIVTVVPPPEEPEAGETERTAGVAAAGVCAAEAVGGSAERFTAMVLREREPRPAAEEKRRAEARQVSWGGRAGQGRARPVRTGGAVPGRRTRRSVARGSGQMPGPAR</sequence>
<proteinExistence type="predicted"/>
<dbReference type="Proteomes" id="UP000325598">
    <property type="component" value="Unassembled WGS sequence"/>
</dbReference>
<name>A0A5J4L1K0_9ACTN</name>
<feature type="compositionally biased region" description="Basic and acidic residues" evidence="1">
    <location>
        <begin position="104"/>
        <end position="118"/>
    </location>
</feature>
<reference evidence="2 3" key="1">
    <citation type="submission" date="2019-10" db="EMBL/GenBank/DDBJ databases">
        <title>Whole genome shotgun sequence of Streptomyces angustmyceticus NBRC 3934.</title>
        <authorList>
            <person name="Hosoyama A."/>
            <person name="Ichikawa N."/>
            <person name="Kimura A."/>
            <person name="Kitahashi Y."/>
            <person name="Komaki H."/>
            <person name="Uohara A."/>
        </authorList>
    </citation>
    <scope>NUCLEOTIDE SEQUENCE [LARGE SCALE GENOMIC DNA]</scope>
    <source>
        <strain evidence="2 3">NBRC 3934</strain>
    </source>
</reference>
<comment type="caution">
    <text evidence="2">The sequence shown here is derived from an EMBL/GenBank/DDBJ whole genome shotgun (WGS) entry which is preliminary data.</text>
</comment>
<gene>
    <name evidence="2" type="ORF">San01_07340</name>
</gene>
<organism evidence="2 3">
    <name type="scientific">Streptomyces angustmyceticus</name>
    <dbReference type="NCBI Taxonomy" id="285578"/>
    <lineage>
        <taxon>Bacteria</taxon>
        <taxon>Bacillati</taxon>
        <taxon>Actinomycetota</taxon>
        <taxon>Actinomycetes</taxon>
        <taxon>Kitasatosporales</taxon>
        <taxon>Streptomycetaceae</taxon>
        <taxon>Streptomyces</taxon>
    </lineage>
</organism>
<evidence type="ECO:0000313" key="3">
    <source>
        <dbReference type="Proteomes" id="UP000325598"/>
    </source>
</evidence>
<feature type="region of interest" description="Disordered" evidence="1">
    <location>
        <begin position="104"/>
        <end position="162"/>
    </location>
</feature>
<keyword evidence="3" id="KW-1185">Reference proteome</keyword>
<protein>
    <submittedName>
        <fullName evidence="2">Uncharacterized protein</fullName>
    </submittedName>
</protein>
<evidence type="ECO:0000256" key="1">
    <source>
        <dbReference type="SAM" id="MobiDB-lite"/>
    </source>
</evidence>